<proteinExistence type="predicted"/>
<dbReference type="EMBL" id="AAVO02000002">
    <property type="protein sequence ID" value="EDM88673.1"/>
    <property type="molecule type" value="Genomic_DNA"/>
</dbReference>
<gene>
    <name evidence="1" type="ORF">RUMOBE_00794</name>
</gene>
<evidence type="ECO:0000313" key="2">
    <source>
        <dbReference type="Proteomes" id="UP000006002"/>
    </source>
</evidence>
<accession>A5ZP77</accession>
<organism evidence="1 2">
    <name type="scientific">Blautia obeum ATCC 29174</name>
    <dbReference type="NCBI Taxonomy" id="411459"/>
    <lineage>
        <taxon>Bacteria</taxon>
        <taxon>Bacillati</taxon>
        <taxon>Bacillota</taxon>
        <taxon>Clostridia</taxon>
        <taxon>Lachnospirales</taxon>
        <taxon>Lachnospiraceae</taxon>
        <taxon>Blautia</taxon>
    </lineage>
</organism>
<dbReference type="AlphaFoldDB" id="A5ZP77"/>
<name>A5ZP77_9FIRM</name>
<dbReference type="HOGENOM" id="CLU_3040907_0_0_9"/>
<sequence>MNIYLQIIEILKLIQFIRSGCINFSISTEQKKTLYFFGILFVFGISWKRSINKK</sequence>
<comment type="caution">
    <text evidence="1">The sequence shown here is derived from an EMBL/GenBank/DDBJ whole genome shotgun (WGS) entry which is preliminary data.</text>
</comment>
<protein>
    <submittedName>
        <fullName evidence="1">Uncharacterized protein</fullName>
    </submittedName>
</protein>
<reference evidence="1 2" key="1">
    <citation type="submission" date="2007-03" db="EMBL/GenBank/DDBJ databases">
        <authorList>
            <person name="Fulton L."/>
            <person name="Clifton S."/>
            <person name="Fulton B."/>
            <person name="Xu J."/>
            <person name="Minx P."/>
            <person name="Pepin K.H."/>
            <person name="Johnson M."/>
            <person name="Thiruvilangam P."/>
            <person name="Bhonagiri V."/>
            <person name="Nash W.E."/>
            <person name="Mardis E.R."/>
            <person name="Wilson R.K."/>
        </authorList>
    </citation>
    <scope>NUCLEOTIDE SEQUENCE [LARGE SCALE GENOMIC DNA]</scope>
    <source>
        <strain evidence="1 2">ATCC 29174</strain>
    </source>
</reference>
<evidence type="ECO:0000313" key="1">
    <source>
        <dbReference type="EMBL" id="EDM88673.1"/>
    </source>
</evidence>
<dbReference type="Proteomes" id="UP000006002">
    <property type="component" value="Unassembled WGS sequence"/>
</dbReference>
<reference evidence="1 2" key="2">
    <citation type="submission" date="2007-04" db="EMBL/GenBank/DDBJ databases">
        <title>Draft genome sequence of Ruminococcus obeum (ATCC 29174).</title>
        <authorList>
            <person name="Sudarsanam P."/>
            <person name="Ley R."/>
            <person name="Guruge J."/>
            <person name="Turnbaugh P.J."/>
            <person name="Mahowald M."/>
            <person name="Liep D."/>
            <person name="Gordon J."/>
        </authorList>
    </citation>
    <scope>NUCLEOTIDE SEQUENCE [LARGE SCALE GENOMIC DNA]</scope>
    <source>
        <strain evidence="1 2">ATCC 29174</strain>
    </source>
</reference>